<evidence type="ECO:0000313" key="4">
    <source>
        <dbReference type="EMBL" id="KAF7344742.1"/>
    </source>
</evidence>
<dbReference type="SUPFAM" id="SSF55816">
    <property type="entry name" value="5'-nucleotidase (syn. UDP-sugar hydrolase), C-terminal domain"/>
    <property type="match status" value="1"/>
</dbReference>
<keyword evidence="5" id="KW-1185">Reference proteome</keyword>
<dbReference type="GO" id="GO:0000166">
    <property type="term" value="F:nucleotide binding"/>
    <property type="evidence" value="ECO:0007669"/>
    <property type="project" value="UniProtKB-KW"/>
</dbReference>
<dbReference type="InterPro" id="IPR036907">
    <property type="entry name" value="5'-Nucleotdase_C_sf"/>
</dbReference>
<dbReference type="Gene3D" id="3.90.780.10">
    <property type="entry name" value="5'-Nucleotidase, C-terminal domain"/>
    <property type="match status" value="1"/>
</dbReference>
<dbReference type="GO" id="GO:0016787">
    <property type="term" value="F:hydrolase activity"/>
    <property type="evidence" value="ECO:0007669"/>
    <property type="project" value="UniProtKB-KW"/>
</dbReference>
<name>A0A8H7CQP3_9AGAR</name>
<dbReference type="GO" id="GO:0009166">
    <property type="term" value="P:nucleotide catabolic process"/>
    <property type="evidence" value="ECO:0007669"/>
    <property type="project" value="InterPro"/>
</dbReference>
<dbReference type="InterPro" id="IPR006179">
    <property type="entry name" value="5_nucleotidase/apyrase"/>
</dbReference>
<dbReference type="AlphaFoldDB" id="A0A8H7CQP3"/>
<gene>
    <name evidence="4" type="ORF">MVEN_01634900</name>
</gene>
<dbReference type="PANTHER" id="PTHR11575">
    <property type="entry name" value="5'-NUCLEOTIDASE-RELATED"/>
    <property type="match status" value="1"/>
</dbReference>
<evidence type="ECO:0000256" key="2">
    <source>
        <dbReference type="RuleBase" id="RU362119"/>
    </source>
</evidence>
<proteinExistence type="inferred from homology"/>
<dbReference type="PRINTS" id="PR01607">
    <property type="entry name" value="APYRASEFAMLY"/>
</dbReference>
<accession>A0A8H7CQP3</accession>
<comment type="similarity">
    <text evidence="1 2">Belongs to the 5'-nucleotidase family.</text>
</comment>
<dbReference type="Pfam" id="PF02872">
    <property type="entry name" value="5_nucleotid_C"/>
    <property type="match status" value="1"/>
</dbReference>
<keyword evidence="2" id="KW-0547">Nucleotide-binding</keyword>
<dbReference type="Proteomes" id="UP000620124">
    <property type="component" value="Unassembled WGS sequence"/>
</dbReference>
<evidence type="ECO:0000259" key="3">
    <source>
        <dbReference type="Pfam" id="PF02872"/>
    </source>
</evidence>
<dbReference type="PANTHER" id="PTHR11575:SF48">
    <property type="entry name" value="5'-NUCLEOTIDASE"/>
    <property type="match status" value="1"/>
</dbReference>
<feature type="domain" description="5'-Nucleotidase C-terminal" evidence="3">
    <location>
        <begin position="121"/>
        <end position="299"/>
    </location>
</feature>
<evidence type="ECO:0000256" key="1">
    <source>
        <dbReference type="ARBA" id="ARBA00006654"/>
    </source>
</evidence>
<reference evidence="4" key="1">
    <citation type="submission" date="2020-05" db="EMBL/GenBank/DDBJ databases">
        <title>Mycena genomes resolve the evolution of fungal bioluminescence.</title>
        <authorList>
            <person name="Tsai I.J."/>
        </authorList>
    </citation>
    <scope>NUCLEOTIDE SEQUENCE</scope>
    <source>
        <strain evidence="4">CCC161011</strain>
    </source>
</reference>
<keyword evidence="2" id="KW-0378">Hydrolase</keyword>
<dbReference type="OrthoDB" id="10252235at2759"/>
<evidence type="ECO:0000313" key="5">
    <source>
        <dbReference type="Proteomes" id="UP000620124"/>
    </source>
</evidence>
<sequence length="444" mass="49664">MGLISYLAGTVTAIPLGMGVKLGAGSELSPSLQPGCLRFPAAEERLLIIKSGTDFEDLSEIKITVENRPKGTKRHKIVTSVTVTRHHMSSRIAPDDFPSPMVRMLKRQFNNEVLEKLGEKIATIDEQVEVNGDKARVCETEIGNWIADSTLEWYSHLVVEYNPIAFIMTGGSIRGKKMLDSEGQITVRQIIELLPFDTPLTLIRISGEDLKKALKSALKNSFREGKELNSSGSFPVVSGMQIKWNSTKPTDLKLHPDPVISFVKWIQDKSTFECTGSLDPATEYYILTNSYLADGNDNLGGVEEDASWGFKKAEKIVTHEEYPMYKALLSHIDDLSALENQRRFWVEVEKELQKVPSNSQPHQCDLTAVTTLHLICYHMSQESRENLEKSIQTKTKEGALSSSFKGLPSSEYLKPRYRLMGGSDLPKLDIKGERSKVGNRLVEM</sequence>
<comment type="caution">
    <text evidence="4">The sequence shown here is derived from an EMBL/GenBank/DDBJ whole genome shotgun (WGS) entry which is preliminary data.</text>
</comment>
<organism evidence="4 5">
    <name type="scientific">Mycena venus</name>
    <dbReference type="NCBI Taxonomy" id="2733690"/>
    <lineage>
        <taxon>Eukaryota</taxon>
        <taxon>Fungi</taxon>
        <taxon>Dikarya</taxon>
        <taxon>Basidiomycota</taxon>
        <taxon>Agaricomycotina</taxon>
        <taxon>Agaricomycetes</taxon>
        <taxon>Agaricomycetidae</taxon>
        <taxon>Agaricales</taxon>
        <taxon>Marasmiineae</taxon>
        <taxon>Mycenaceae</taxon>
        <taxon>Mycena</taxon>
    </lineage>
</organism>
<dbReference type="EMBL" id="JACAZI010000014">
    <property type="protein sequence ID" value="KAF7344742.1"/>
    <property type="molecule type" value="Genomic_DNA"/>
</dbReference>
<dbReference type="InterPro" id="IPR008334">
    <property type="entry name" value="5'-Nucleotdase_C"/>
</dbReference>
<protein>
    <submittedName>
        <fullName evidence="4">Trifunctional nucleotide phosphoesterase protein YfkN</fullName>
    </submittedName>
</protein>